<dbReference type="InterPro" id="IPR050582">
    <property type="entry name" value="HAD-like_SerB"/>
</dbReference>
<proteinExistence type="inferred from homology"/>
<dbReference type="InterPro" id="IPR023214">
    <property type="entry name" value="HAD_sf"/>
</dbReference>
<evidence type="ECO:0000256" key="1">
    <source>
        <dbReference type="ARBA" id="ARBA00001946"/>
    </source>
</evidence>
<evidence type="ECO:0000256" key="3">
    <source>
        <dbReference type="ARBA" id="ARBA00009184"/>
    </source>
</evidence>
<gene>
    <name evidence="15" type="primary">serB</name>
    <name evidence="15" type="ORF">GLS_c11540</name>
</gene>
<evidence type="ECO:0000256" key="12">
    <source>
        <dbReference type="ARBA" id="ARBA00048138"/>
    </source>
</evidence>
<dbReference type="EC" id="3.1.3.3" evidence="4"/>
<organism evidence="15 16">
    <name type="scientific">Gluconobacter oxydans DSM 3504</name>
    <dbReference type="NCBI Taxonomy" id="1288313"/>
    <lineage>
        <taxon>Bacteria</taxon>
        <taxon>Pseudomonadati</taxon>
        <taxon>Pseudomonadota</taxon>
        <taxon>Alphaproteobacteria</taxon>
        <taxon>Acetobacterales</taxon>
        <taxon>Acetobacteraceae</taxon>
        <taxon>Gluconobacter</taxon>
    </lineage>
</organism>
<dbReference type="SFLD" id="SFLDS00003">
    <property type="entry name" value="Haloacid_Dehalogenase"/>
    <property type="match status" value="1"/>
</dbReference>
<dbReference type="SUPFAM" id="SSF56784">
    <property type="entry name" value="HAD-like"/>
    <property type="match status" value="1"/>
</dbReference>
<keyword evidence="9" id="KW-0460">Magnesium</keyword>
<evidence type="ECO:0000256" key="2">
    <source>
        <dbReference type="ARBA" id="ARBA00005135"/>
    </source>
</evidence>
<feature type="active site" description="Proton donor" evidence="14">
    <location>
        <position position="90"/>
    </location>
</feature>
<dbReference type="GO" id="GO:0005737">
    <property type="term" value="C:cytoplasm"/>
    <property type="evidence" value="ECO:0007669"/>
    <property type="project" value="TreeGrafter"/>
</dbReference>
<keyword evidence="7" id="KW-0479">Metal-binding</keyword>
<dbReference type="SFLD" id="SFLDG01137">
    <property type="entry name" value="C1.6.1:_Phosphoserine_Phosphat"/>
    <property type="match status" value="1"/>
</dbReference>
<evidence type="ECO:0000256" key="14">
    <source>
        <dbReference type="PIRSR" id="PIRSR604469-1"/>
    </source>
</evidence>
<evidence type="ECO:0000256" key="10">
    <source>
        <dbReference type="ARBA" id="ARBA00023299"/>
    </source>
</evidence>
<feature type="active site" description="Nucleophile" evidence="14">
    <location>
        <position position="88"/>
    </location>
</feature>
<protein>
    <recommendedName>
        <fullName evidence="5">Phosphoserine phosphatase</fullName>
        <ecNumber evidence="4">3.1.3.3</ecNumber>
    </recommendedName>
    <alternativeName>
        <fullName evidence="11">O-phosphoserine phosphohydrolase</fullName>
    </alternativeName>
</protein>
<dbReference type="Gene3D" id="3.40.50.1000">
    <property type="entry name" value="HAD superfamily/HAD-like"/>
    <property type="match status" value="1"/>
</dbReference>
<evidence type="ECO:0000256" key="4">
    <source>
        <dbReference type="ARBA" id="ARBA00012640"/>
    </source>
</evidence>
<dbReference type="Proteomes" id="UP000031656">
    <property type="component" value="Chromosome"/>
</dbReference>
<dbReference type="EMBL" id="CP004373">
    <property type="protein sequence ID" value="AHK71059.1"/>
    <property type="molecule type" value="Genomic_DNA"/>
</dbReference>
<dbReference type="GO" id="GO:0006564">
    <property type="term" value="P:L-serine biosynthetic process"/>
    <property type="evidence" value="ECO:0007669"/>
    <property type="project" value="UniProtKB-KW"/>
</dbReference>
<name>A0A067Z447_GLUOY</name>
<evidence type="ECO:0000256" key="5">
    <source>
        <dbReference type="ARBA" id="ARBA00015196"/>
    </source>
</evidence>
<evidence type="ECO:0000256" key="13">
    <source>
        <dbReference type="ARBA" id="ARBA00048523"/>
    </source>
</evidence>
<sequence length="297" mass="31593">MSLPAVLTLIADRKSGPLKPEAIDVARTLVKGNAPIVLSPGEAVDIPCPPPRPGSASAATIRATLAPYRVDALLLKTRGRRRAVLVADMDSTIVTGETLDELADLLGCGEDVAAITRASMNGELDFETALEQRVALLAGKPASVLENVWASVTLTEGARELVQTMRKHNGRTALVSGGFTWFTQRVAELCGFDENYGNALEIEDGKITGRLAGPILGPDAKRDHLERLTAERGVQLRAALTTGDGANDIPMLASAGLGLAFHAKPNVRRIISTQINFASLRAHLFAQGYHAKDFVTD</sequence>
<comment type="cofactor">
    <cofactor evidence="1">
        <name>Mg(2+)</name>
        <dbReference type="ChEBI" id="CHEBI:18420"/>
    </cofactor>
</comment>
<evidence type="ECO:0000256" key="8">
    <source>
        <dbReference type="ARBA" id="ARBA00022801"/>
    </source>
</evidence>
<dbReference type="GO" id="GO:0000287">
    <property type="term" value="F:magnesium ion binding"/>
    <property type="evidence" value="ECO:0007669"/>
    <property type="project" value="TreeGrafter"/>
</dbReference>
<evidence type="ECO:0000313" key="15">
    <source>
        <dbReference type="EMBL" id="AHK71059.1"/>
    </source>
</evidence>
<dbReference type="CDD" id="cd07500">
    <property type="entry name" value="HAD_PSP"/>
    <property type="match status" value="1"/>
</dbReference>
<reference evidence="15 16" key="1">
    <citation type="journal article" date="2015" name="Appl. Microbiol. Biotechnol.">
        <title>The consequence of an additional NADH dehydrogenase paralog on the growth of Gluconobacter oxydans DSM3504.</title>
        <authorList>
            <person name="Kostner D."/>
            <person name="Luchterhand B."/>
            <person name="Junker A."/>
            <person name="Volland S."/>
            <person name="Daniel R."/>
            <person name="Buchs J."/>
            <person name="Liebl W."/>
            <person name="Ehrenreich A."/>
        </authorList>
    </citation>
    <scope>NUCLEOTIDE SEQUENCE [LARGE SCALE GENOMIC DNA]</scope>
    <source>
        <strain evidence="15">DSM 3504</strain>
    </source>
</reference>
<dbReference type="GeneID" id="56905389"/>
<comment type="catalytic activity">
    <reaction evidence="13">
        <text>O-phospho-D-serine + H2O = D-serine + phosphate</text>
        <dbReference type="Rhea" id="RHEA:24873"/>
        <dbReference type="ChEBI" id="CHEBI:15377"/>
        <dbReference type="ChEBI" id="CHEBI:35247"/>
        <dbReference type="ChEBI" id="CHEBI:43474"/>
        <dbReference type="ChEBI" id="CHEBI:58680"/>
        <dbReference type="EC" id="3.1.3.3"/>
    </reaction>
</comment>
<comment type="similarity">
    <text evidence="3">Belongs to the HAD-like hydrolase superfamily. SerB family.</text>
</comment>
<dbReference type="Pfam" id="PF12710">
    <property type="entry name" value="HAD"/>
    <property type="match status" value="1"/>
</dbReference>
<dbReference type="InterPro" id="IPR004469">
    <property type="entry name" value="PSP"/>
</dbReference>
<dbReference type="NCBIfam" id="TIGR01488">
    <property type="entry name" value="HAD-SF-IB"/>
    <property type="match status" value="1"/>
</dbReference>
<evidence type="ECO:0000256" key="9">
    <source>
        <dbReference type="ARBA" id="ARBA00022842"/>
    </source>
</evidence>
<evidence type="ECO:0000256" key="11">
    <source>
        <dbReference type="ARBA" id="ARBA00031693"/>
    </source>
</evidence>
<dbReference type="PANTHER" id="PTHR43344:SF2">
    <property type="entry name" value="PHOSPHOSERINE PHOSPHATASE"/>
    <property type="match status" value="1"/>
</dbReference>
<dbReference type="SFLD" id="SFLDG01136">
    <property type="entry name" value="C1.6:_Phosphoserine_Phosphatas"/>
    <property type="match status" value="1"/>
</dbReference>
<dbReference type="GO" id="GO:0036424">
    <property type="term" value="F:L-phosphoserine phosphatase activity"/>
    <property type="evidence" value="ECO:0007669"/>
    <property type="project" value="InterPro"/>
</dbReference>
<comment type="catalytic activity">
    <reaction evidence="12">
        <text>O-phospho-L-serine + H2O = L-serine + phosphate</text>
        <dbReference type="Rhea" id="RHEA:21208"/>
        <dbReference type="ChEBI" id="CHEBI:15377"/>
        <dbReference type="ChEBI" id="CHEBI:33384"/>
        <dbReference type="ChEBI" id="CHEBI:43474"/>
        <dbReference type="ChEBI" id="CHEBI:57524"/>
        <dbReference type="EC" id="3.1.3.3"/>
    </reaction>
</comment>
<keyword evidence="6" id="KW-0028">Amino-acid biosynthesis</keyword>
<accession>A0A067Z447</accession>
<evidence type="ECO:0000256" key="6">
    <source>
        <dbReference type="ARBA" id="ARBA00022605"/>
    </source>
</evidence>
<dbReference type="AlphaFoldDB" id="A0A067Z447"/>
<comment type="pathway">
    <text evidence="2">Amino-acid biosynthesis; L-serine biosynthesis; L-serine from 3-phospho-D-glycerate: step 3/3.</text>
</comment>
<dbReference type="InterPro" id="IPR036412">
    <property type="entry name" value="HAD-like_sf"/>
</dbReference>
<dbReference type="HOGENOM" id="CLU_036368_4_2_5"/>
<evidence type="ECO:0000313" key="16">
    <source>
        <dbReference type="Proteomes" id="UP000031656"/>
    </source>
</evidence>
<keyword evidence="10" id="KW-0718">Serine biosynthesis</keyword>
<keyword evidence="8 15" id="KW-0378">Hydrolase</keyword>
<evidence type="ECO:0000256" key="7">
    <source>
        <dbReference type="ARBA" id="ARBA00022723"/>
    </source>
</evidence>
<dbReference type="PANTHER" id="PTHR43344">
    <property type="entry name" value="PHOSPHOSERINE PHOSPHATASE"/>
    <property type="match status" value="1"/>
</dbReference>
<dbReference type="RefSeq" id="WP_041111548.1">
    <property type="nucleotide sequence ID" value="NZ_CP004373.1"/>
</dbReference>
<dbReference type="SFLD" id="SFLDF00029">
    <property type="entry name" value="phosphoserine_phosphatase"/>
    <property type="match status" value="1"/>
</dbReference>
<dbReference type="UniPathway" id="UPA00135">
    <property type="reaction ID" value="UER00198"/>
</dbReference>
<dbReference type="NCBIfam" id="TIGR00338">
    <property type="entry name" value="serB"/>
    <property type="match status" value="1"/>
</dbReference>
<dbReference type="KEGG" id="goy:GLS_c11540"/>